<dbReference type="PANTHER" id="PTHR11472">
    <property type="entry name" value="DNA REPAIR DEAD HELICASE RAD3/XP-D SUBFAMILY MEMBER"/>
    <property type="match status" value="1"/>
</dbReference>
<dbReference type="GO" id="GO:0003676">
    <property type="term" value="F:nucleic acid binding"/>
    <property type="evidence" value="ECO:0007669"/>
    <property type="project" value="InterPro"/>
</dbReference>
<organism evidence="6">
    <name type="scientific">viral metagenome</name>
    <dbReference type="NCBI Taxonomy" id="1070528"/>
    <lineage>
        <taxon>unclassified sequences</taxon>
        <taxon>metagenomes</taxon>
        <taxon>organismal metagenomes</taxon>
    </lineage>
</organism>
<gene>
    <name evidence="6" type="ORF">MM415B01627_0009</name>
</gene>
<dbReference type="Gene3D" id="3.40.50.300">
    <property type="entry name" value="P-loop containing nucleotide triphosphate hydrolases"/>
    <property type="match status" value="3"/>
</dbReference>
<keyword evidence="6" id="KW-0378">Hydrolase</keyword>
<dbReference type="GO" id="GO:0005524">
    <property type="term" value="F:ATP binding"/>
    <property type="evidence" value="ECO:0007669"/>
    <property type="project" value="InterPro"/>
</dbReference>
<evidence type="ECO:0000256" key="2">
    <source>
        <dbReference type="ARBA" id="ARBA00044969"/>
    </source>
</evidence>
<dbReference type="InterPro" id="IPR027417">
    <property type="entry name" value="P-loop_NTPase"/>
</dbReference>
<evidence type="ECO:0000256" key="1">
    <source>
        <dbReference type="ARBA" id="ARBA00001966"/>
    </source>
</evidence>
<dbReference type="AlphaFoldDB" id="A0A6M3IJ50"/>
<dbReference type="SMART" id="SM00487">
    <property type="entry name" value="DEXDc"/>
    <property type="match status" value="1"/>
</dbReference>
<dbReference type="GO" id="GO:0016818">
    <property type="term" value="F:hydrolase activity, acting on acid anhydrides, in phosphorus-containing anhydrides"/>
    <property type="evidence" value="ECO:0007669"/>
    <property type="project" value="InterPro"/>
</dbReference>
<dbReference type="Pfam" id="PF00270">
    <property type="entry name" value="DEAD"/>
    <property type="match status" value="1"/>
</dbReference>
<protein>
    <recommendedName>
        <fullName evidence="2">DNA 5'-3' helicase</fullName>
        <ecNumber evidence="2">5.6.2.3</ecNumber>
    </recommendedName>
</protein>
<name>A0A6M3IJ50_9ZZZZ</name>
<dbReference type="InterPro" id="IPR011545">
    <property type="entry name" value="DEAD/DEAH_box_helicase_dom"/>
</dbReference>
<dbReference type="SMART" id="SM00491">
    <property type="entry name" value="HELICc2"/>
    <property type="match status" value="1"/>
</dbReference>
<dbReference type="InterPro" id="IPR014001">
    <property type="entry name" value="Helicase_ATP-bd"/>
</dbReference>
<accession>A0A6M3IJ50</accession>
<sequence length="512" mass="58113">MKTGELDSLRDVFVNFRGKGFRPYQKEAIEFALQDSDYRVKMIQAPTGSGKSLIGACVAAEGRDSTYLVGTKTLQDQVMADFPEFAVLKGRGNYPCVEFPGTQCDTCRYLNPKVECDSFDECEYQTQKRIVAGSAFRVLNYSYFLHETVFAGDNSLFRNPGVMICDEADTLEDHLLSFIQLQVSNYQMKSFHVDIPEQGWGIGEYRKWINRSYETLAAWYRDVKHLPPERVRPLTQIAGKFGIARKMVDDTWLVNIAEDGDGKRVWSFKPVWLTDVLTDRYFLGNAGGRVVLLSATFPTVPVYSQCTGIPEYEIGYHNVPSVFPAASRPIHFDAVANMGFKTWEAEFPFLEMKIRAILANHRLEKGLIHTNSYKLAQRIAGIMPQRMVTHNTGDRQAVLDAFKRDVRPMVMVSPSMDRGVSFDGDLARFVIVAKTPFASLGDPQVERRLKSPGGRRWYDAVTAQTMEQQAGRGMRSAEDRCEVHFLDTHSLRLYEQDPGMFSQYFRDCVVEG</sequence>
<keyword evidence="6" id="KW-0347">Helicase</keyword>
<dbReference type="Pfam" id="PF13307">
    <property type="entry name" value="Helicase_C_2"/>
    <property type="match status" value="1"/>
</dbReference>
<evidence type="ECO:0000313" key="6">
    <source>
        <dbReference type="EMBL" id="QJA57526.1"/>
    </source>
</evidence>
<dbReference type="PANTHER" id="PTHR11472:SF34">
    <property type="entry name" value="REGULATOR OF TELOMERE ELONGATION HELICASE 1"/>
    <property type="match status" value="1"/>
</dbReference>
<feature type="domain" description="Helicase ATP-binding" evidence="4">
    <location>
        <begin position="17"/>
        <end position="333"/>
    </location>
</feature>
<dbReference type="EMBL" id="MT141278">
    <property type="protein sequence ID" value="QJA57526.1"/>
    <property type="molecule type" value="Genomic_DNA"/>
</dbReference>
<reference evidence="6" key="1">
    <citation type="submission" date="2020-03" db="EMBL/GenBank/DDBJ databases">
        <title>The deep terrestrial virosphere.</title>
        <authorList>
            <person name="Holmfeldt K."/>
            <person name="Nilsson E."/>
            <person name="Simone D."/>
            <person name="Lopez-Fernandez M."/>
            <person name="Wu X."/>
            <person name="de Brujin I."/>
            <person name="Lundin D."/>
            <person name="Andersson A."/>
            <person name="Bertilsson S."/>
            <person name="Dopson M."/>
        </authorList>
    </citation>
    <scope>NUCLEOTIDE SEQUENCE</scope>
    <source>
        <strain evidence="6">MM415B01627</strain>
    </source>
</reference>
<comment type="catalytic activity">
    <reaction evidence="3">
        <text>ATP + H2O = ADP + phosphate + H(+)</text>
        <dbReference type="Rhea" id="RHEA:13065"/>
        <dbReference type="ChEBI" id="CHEBI:15377"/>
        <dbReference type="ChEBI" id="CHEBI:15378"/>
        <dbReference type="ChEBI" id="CHEBI:30616"/>
        <dbReference type="ChEBI" id="CHEBI:43474"/>
        <dbReference type="ChEBI" id="CHEBI:456216"/>
        <dbReference type="EC" id="5.6.2.3"/>
    </reaction>
</comment>
<keyword evidence="6" id="KW-0547">Nucleotide-binding</keyword>
<dbReference type="EC" id="5.6.2.3" evidence="2"/>
<dbReference type="InterPro" id="IPR045028">
    <property type="entry name" value="DinG/Rad3-like"/>
</dbReference>
<evidence type="ECO:0000256" key="3">
    <source>
        <dbReference type="ARBA" id="ARBA00048954"/>
    </source>
</evidence>
<comment type="cofactor">
    <cofactor evidence="1">
        <name>[4Fe-4S] cluster</name>
        <dbReference type="ChEBI" id="CHEBI:49883"/>
    </cofactor>
</comment>
<feature type="domain" description="ATP-dependent helicase C-terminal" evidence="5">
    <location>
        <begin position="373"/>
        <end position="492"/>
    </location>
</feature>
<keyword evidence="6" id="KW-0067">ATP-binding</keyword>
<evidence type="ECO:0000259" key="5">
    <source>
        <dbReference type="SMART" id="SM00491"/>
    </source>
</evidence>
<evidence type="ECO:0000259" key="4">
    <source>
        <dbReference type="SMART" id="SM00487"/>
    </source>
</evidence>
<dbReference type="GO" id="GO:0006139">
    <property type="term" value="P:nucleobase-containing compound metabolic process"/>
    <property type="evidence" value="ECO:0007669"/>
    <property type="project" value="InterPro"/>
</dbReference>
<dbReference type="InterPro" id="IPR006555">
    <property type="entry name" value="ATP-dep_Helicase_C"/>
</dbReference>
<dbReference type="SUPFAM" id="SSF52540">
    <property type="entry name" value="P-loop containing nucleoside triphosphate hydrolases"/>
    <property type="match status" value="1"/>
</dbReference>
<dbReference type="GO" id="GO:0043139">
    <property type="term" value="F:5'-3' DNA helicase activity"/>
    <property type="evidence" value="ECO:0007669"/>
    <property type="project" value="UniProtKB-EC"/>
</dbReference>
<proteinExistence type="predicted"/>